<proteinExistence type="inferred from homology"/>
<dbReference type="PANTHER" id="PTHR43463:SF1">
    <property type="entry name" value="NICOTINATE-NUCLEOTIDE--DIMETHYLBENZIMIDAZOLE PHOSPHORIBOSYLTRANSFERASE"/>
    <property type="match status" value="1"/>
</dbReference>
<evidence type="ECO:0000256" key="11">
    <source>
        <dbReference type="HAMAP-Rule" id="MF_00230"/>
    </source>
</evidence>
<evidence type="ECO:0000256" key="1">
    <source>
        <dbReference type="ARBA" id="ARBA00002197"/>
    </source>
</evidence>
<evidence type="ECO:0000256" key="7">
    <source>
        <dbReference type="ARBA" id="ARBA00022676"/>
    </source>
</evidence>
<dbReference type="EC" id="2.4.2.21" evidence="4 11"/>
<dbReference type="FunFam" id="3.40.50.10210:FF:000001">
    <property type="entry name" value="Nicotinate-nucleotide--dimethylbenzimidazole phosphoribosyltransferase"/>
    <property type="match status" value="1"/>
</dbReference>
<dbReference type="OrthoDB" id="9781491at2"/>
<feature type="active site" description="Proton acceptor" evidence="11">
    <location>
        <position position="317"/>
    </location>
</feature>
<evidence type="ECO:0000313" key="12">
    <source>
        <dbReference type="EMBL" id="SCY74329.1"/>
    </source>
</evidence>
<reference evidence="12 13" key="1">
    <citation type="submission" date="2016-10" db="EMBL/GenBank/DDBJ databases">
        <authorList>
            <person name="de Groot N.N."/>
        </authorList>
    </citation>
    <scope>NUCLEOTIDE SEQUENCE [LARGE SCALE GENOMIC DNA]</scope>
    <source>
        <strain evidence="12 13">DSM 18978</strain>
    </source>
</reference>
<dbReference type="NCBIfam" id="NF000996">
    <property type="entry name" value="PRK00105.1"/>
    <property type="match status" value="1"/>
</dbReference>
<dbReference type="SUPFAM" id="SSF52733">
    <property type="entry name" value="Nicotinate mononucleotide:5,6-dimethylbenzimidazole phosphoribosyltransferase (CobT)"/>
    <property type="match status" value="1"/>
</dbReference>
<organism evidence="12 13">
    <name type="scientific">Alkaliphilus peptidifermentans DSM 18978</name>
    <dbReference type="NCBI Taxonomy" id="1120976"/>
    <lineage>
        <taxon>Bacteria</taxon>
        <taxon>Bacillati</taxon>
        <taxon>Bacillota</taxon>
        <taxon>Clostridia</taxon>
        <taxon>Peptostreptococcales</taxon>
        <taxon>Natronincolaceae</taxon>
        <taxon>Alkaliphilus</taxon>
    </lineage>
</organism>
<gene>
    <name evidence="11" type="primary">cobT</name>
    <name evidence="12" type="ORF">SAMN03080606_02369</name>
</gene>
<evidence type="ECO:0000256" key="10">
    <source>
        <dbReference type="ARBA" id="ARBA00047340"/>
    </source>
</evidence>
<dbReference type="InterPro" id="IPR036087">
    <property type="entry name" value="Nict_dMeBzImd_PRibTrfase_sf"/>
</dbReference>
<evidence type="ECO:0000256" key="8">
    <source>
        <dbReference type="ARBA" id="ARBA00022679"/>
    </source>
</evidence>
<keyword evidence="13" id="KW-1185">Reference proteome</keyword>
<keyword evidence="6 11" id="KW-0169">Cobalamin biosynthesis</keyword>
<dbReference type="Gene3D" id="1.10.1610.10">
    <property type="match status" value="1"/>
</dbReference>
<dbReference type="EMBL" id="FMUS01000014">
    <property type="protein sequence ID" value="SCY74329.1"/>
    <property type="molecule type" value="Genomic_DNA"/>
</dbReference>
<dbReference type="CDD" id="cd02439">
    <property type="entry name" value="DMB-PRT_CobT"/>
    <property type="match status" value="1"/>
</dbReference>
<dbReference type="GO" id="GO:0009236">
    <property type="term" value="P:cobalamin biosynthetic process"/>
    <property type="evidence" value="ECO:0007669"/>
    <property type="project" value="UniProtKB-UniRule"/>
</dbReference>
<dbReference type="Pfam" id="PF02277">
    <property type="entry name" value="DBI_PRT"/>
    <property type="match status" value="1"/>
</dbReference>
<dbReference type="InterPro" id="IPR023195">
    <property type="entry name" value="Nict_dMeBzImd_PRibTrfase_N"/>
</dbReference>
<dbReference type="AlphaFoldDB" id="A0A1G5IFI8"/>
<dbReference type="STRING" id="1120976.SAMN03080606_02369"/>
<dbReference type="UniPathway" id="UPA00061">
    <property type="reaction ID" value="UER00516"/>
</dbReference>
<sequence length="348" mass="36477">MKLMLETIKNIGELNMDAMEEAGHRVNNLVKPPGSLGRIEDLAIQLAGITGNVFTKVDNKAVIVMAADHGVYDEGVAPNPQIITAIQTNNMAKGVTGVCAFAKQAGAKVIVVDVGVKNEVNYNGVINKKIRSGTSNMTQGPAMTREEAVRSIEIGIEITNEEIMKGANCIAIGEMGISNTTASSAIISVLGDCNPHDVVGIGAGLPVDKLHHKAEVIRRAINKNHPDANDPVDVLSKVGGFEIGGMVGTILAAAAQRKPIVIDGFISYAAALLAVALEPKIKSFIFVSHMSAEKGGVKALQLLGLDPLLNLGLRLGEGSGAVLAFNLLEAATYMVNEMVTLEESGIVL</sequence>
<comment type="function">
    <text evidence="1 11">Catalyzes the synthesis of alpha-ribazole-5'-phosphate from nicotinate mononucleotide (NAMN) and 5,6-dimethylbenzimidazole (DMB).</text>
</comment>
<dbReference type="Gene3D" id="3.40.50.10210">
    <property type="match status" value="1"/>
</dbReference>
<evidence type="ECO:0000256" key="2">
    <source>
        <dbReference type="ARBA" id="ARBA00005049"/>
    </source>
</evidence>
<dbReference type="RefSeq" id="WP_091543566.1">
    <property type="nucleotide sequence ID" value="NZ_FMUS01000014.1"/>
</dbReference>
<evidence type="ECO:0000256" key="9">
    <source>
        <dbReference type="ARBA" id="ARBA00030686"/>
    </source>
</evidence>
<keyword evidence="8 11" id="KW-0808">Transferase</keyword>
<dbReference type="GO" id="GO:0008939">
    <property type="term" value="F:nicotinate-nucleotide-dimethylbenzimidazole phosphoribosyltransferase activity"/>
    <property type="evidence" value="ECO:0007669"/>
    <property type="project" value="UniProtKB-UniRule"/>
</dbReference>
<evidence type="ECO:0000256" key="5">
    <source>
        <dbReference type="ARBA" id="ARBA00015486"/>
    </source>
</evidence>
<keyword evidence="7 11" id="KW-0328">Glycosyltransferase</keyword>
<protein>
    <recommendedName>
        <fullName evidence="5 11">Nicotinate-nucleotide--dimethylbenzimidazole phosphoribosyltransferase</fullName>
        <shortName evidence="11">NN:DBI PRT</shortName>
        <ecNumber evidence="4 11">2.4.2.21</ecNumber>
    </recommendedName>
    <alternativeName>
        <fullName evidence="9 11">N(1)-alpha-phosphoribosyltransferase</fullName>
    </alternativeName>
</protein>
<dbReference type="InterPro" id="IPR017846">
    <property type="entry name" value="Nict_dMeBzImd_PRibTrfase_bact"/>
</dbReference>
<comment type="similarity">
    <text evidence="3 11">Belongs to the CobT family.</text>
</comment>
<dbReference type="Proteomes" id="UP000198636">
    <property type="component" value="Unassembled WGS sequence"/>
</dbReference>
<comment type="catalytic activity">
    <reaction evidence="10 11">
        <text>5,6-dimethylbenzimidazole + nicotinate beta-D-ribonucleotide = alpha-ribazole 5'-phosphate + nicotinate + H(+)</text>
        <dbReference type="Rhea" id="RHEA:11196"/>
        <dbReference type="ChEBI" id="CHEBI:15378"/>
        <dbReference type="ChEBI" id="CHEBI:15890"/>
        <dbReference type="ChEBI" id="CHEBI:32544"/>
        <dbReference type="ChEBI" id="CHEBI:57502"/>
        <dbReference type="ChEBI" id="CHEBI:57918"/>
        <dbReference type="EC" id="2.4.2.21"/>
    </reaction>
</comment>
<name>A0A1G5IFI8_9FIRM</name>
<dbReference type="HAMAP" id="MF_00230">
    <property type="entry name" value="CobT"/>
    <property type="match status" value="1"/>
</dbReference>
<evidence type="ECO:0000313" key="13">
    <source>
        <dbReference type="Proteomes" id="UP000198636"/>
    </source>
</evidence>
<dbReference type="InterPro" id="IPR003200">
    <property type="entry name" value="Nict_dMeBzImd_PRibTrfase"/>
</dbReference>
<comment type="pathway">
    <text evidence="2 11">Nucleoside biosynthesis; alpha-ribazole biosynthesis; alpha-ribazole from 5,6-dimethylbenzimidazole: step 1/2.</text>
</comment>
<evidence type="ECO:0000256" key="4">
    <source>
        <dbReference type="ARBA" id="ARBA00011991"/>
    </source>
</evidence>
<evidence type="ECO:0000256" key="6">
    <source>
        <dbReference type="ARBA" id="ARBA00022573"/>
    </source>
</evidence>
<dbReference type="PANTHER" id="PTHR43463">
    <property type="entry name" value="NICOTINATE-NUCLEOTIDE--DIMETHYLBENZIMIDAZOLE PHOSPHORIBOSYLTRANSFERASE"/>
    <property type="match status" value="1"/>
</dbReference>
<dbReference type="NCBIfam" id="TIGR03160">
    <property type="entry name" value="cobT_DBIPRT"/>
    <property type="match status" value="1"/>
</dbReference>
<accession>A0A1G5IFI8</accession>
<evidence type="ECO:0000256" key="3">
    <source>
        <dbReference type="ARBA" id="ARBA00007110"/>
    </source>
</evidence>